<gene>
    <name evidence="2" type="ORF">CVIRNUC_008865</name>
</gene>
<evidence type="ECO:0000313" key="2">
    <source>
        <dbReference type="EMBL" id="CAK0785654.1"/>
    </source>
</evidence>
<dbReference type="AlphaFoldDB" id="A0AAV1IE73"/>
<comment type="caution">
    <text evidence="2">The sequence shown here is derived from an EMBL/GenBank/DDBJ whole genome shotgun (WGS) entry which is preliminary data.</text>
</comment>
<accession>A0AAV1IE73</accession>
<sequence length="80" mass="8249">MQSANSSPNKSPQRSNPLHAVTPKHGAAATAPDDWRCGKPLITHFLPFARLPKQSGQGIVLAGASATRATETGLSSGGED</sequence>
<name>A0AAV1IE73_9CHLO</name>
<proteinExistence type="predicted"/>
<feature type="region of interest" description="Disordered" evidence="1">
    <location>
        <begin position="1"/>
        <end position="36"/>
    </location>
</feature>
<organism evidence="2 3">
    <name type="scientific">Coccomyxa viridis</name>
    <dbReference type="NCBI Taxonomy" id="1274662"/>
    <lineage>
        <taxon>Eukaryota</taxon>
        <taxon>Viridiplantae</taxon>
        <taxon>Chlorophyta</taxon>
        <taxon>core chlorophytes</taxon>
        <taxon>Trebouxiophyceae</taxon>
        <taxon>Trebouxiophyceae incertae sedis</taxon>
        <taxon>Coccomyxaceae</taxon>
        <taxon>Coccomyxa</taxon>
    </lineage>
</organism>
<evidence type="ECO:0000313" key="3">
    <source>
        <dbReference type="Proteomes" id="UP001314263"/>
    </source>
</evidence>
<dbReference type="Proteomes" id="UP001314263">
    <property type="component" value="Unassembled WGS sequence"/>
</dbReference>
<evidence type="ECO:0000256" key="1">
    <source>
        <dbReference type="SAM" id="MobiDB-lite"/>
    </source>
</evidence>
<protein>
    <submittedName>
        <fullName evidence="2">Uncharacterized protein</fullName>
    </submittedName>
</protein>
<reference evidence="2 3" key="1">
    <citation type="submission" date="2023-10" db="EMBL/GenBank/DDBJ databases">
        <authorList>
            <person name="Maclean D."/>
            <person name="Macfadyen A."/>
        </authorList>
    </citation>
    <scope>NUCLEOTIDE SEQUENCE [LARGE SCALE GENOMIC DNA]</scope>
</reference>
<dbReference type="EMBL" id="CAUYUE010000013">
    <property type="protein sequence ID" value="CAK0785654.1"/>
    <property type="molecule type" value="Genomic_DNA"/>
</dbReference>
<feature type="compositionally biased region" description="Polar residues" evidence="1">
    <location>
        <begin position="1"/>
        <end position="16"/>
    </location>
</feature>
<keyword evidence="3" id="KW-1185">Reference proteome</keyword>